<dbReference type="Gene3D" id="3.40.50.720">
    <property type="entry name" value="NAD(P)-binding Rossmann-like Domain"/>
    <property type="match status" value="1"/>
</dbReference>
<dbReference type="CDD" id="cd05233">
    <property type="entry name" value="SDR_c"/>
    <property type="match status" value="1"/>
</dbReference>
<dbReference type="OrthoDB" id="9786435at2"/>
<sequence length="282" mass="29193">MRLLNKVSLITGAGKGIGKSIADAFAAEGARVLIADRDEAAAHAAAASIVARGGVAHPVICDIGSEEDVNAMIDAATSHFGTIDVLVCNAGLGFHRPLLDIELADWERILRINLTGTFLCVQRAARIMSGKGSGNIIIIGSTSGQKGAMARSAYGVSKAGVLQLARIAATELAPLGIRTNAIAPGPITTTLSNSNHTPEQRRAYLERIPMGRYGEAPEVAAAAVFLASEESSYINGHILNVDGGLNEAGLMFRPSGAPSFEPGADHSGRQVGSPTSGFVDRL</sequence>
<dbReference type="NCBIfam" id="NF005559">
    <property type="entry name" value="PRK07231.1"/>
    <property type="match status" value="1"/>
</dbReference>
<evidence type="ECO:0000256" key="1">
    <source>
        <dbReference type="ARBA" id="ARBA00006484"/>
    </source>
</evidence>
<dbReference type="NCBIfam" id="NF009466">
    <property type="entry name" value="PRK12826.1-2"/>
    <property type="match status" value="1"/>
</dbReference>
<gene>
    <name evidence="3" type="ORF">EDC26_107186</name>
</gene>
<comment type="similarity">
    <text evidence="1">Belongs to the short-chain dehydrogenases/reductases (SDR) family.</text>
</comment>
<dbReference type="InterPro" id="IPR002347">
    <property type="entry name" value="SDR_fam"/>
</dbReference>
<evidence type="ECO:0000256" key="2">
    <source>
        <dbReference type="SAM" id="MobiDB-lite"/>
    </source>
</evidence>
<name>A0A4R3M4E2_9BURK</name>
<evidence type="ECO:0000313" key="3">
    <source>
        <dbReference type="EMBL" id="TCT07129.1"/>
    </source>
</evidence>
<dbReference type="PRINTS" id="PR00081">
    <property type="entry name" value="GDHRDH"/>
</dbReference>
<dbReference type="EMBL" id="SMAJ01000007">
    <property type="protein sequence ID" value="TCT07129.1"/>
    <property type="molecule type" value="Genomic_DNA"/>
</dbReference>
<dbReference type="GO" id="GO:0030497">
    <property type="term" value="P:fatty acid elongation"/>
    <property type="evidence" value="ECO:0007669"/>
    <property type="project" value="TreeGrafter"/>
</dbReference>
<dbReference type="Proteomes" id="UP000295525">
    <property type="component" value="Unassembled WGS sequence"/>
</dbReference>
<dbReference type="InterPro" id="IPR020904">
    <property type="entry name" value="Sc_DH/Rdtase_CS"/>
</dbReference>
<accession>A0A4R3M4E2</accession>
<dbReference type="AlphaFoldDB" id="A0A4R3M4E2"/>
<dbReference type="SUPFAM" id="SSF51735">
    <property type="entry name" value="NAD(P)-binding Rossmann-fold domains"/>
    <property type="match status" value="1"/>
</dbReference>
<feature type="region of interest" description="Disordered" evidence="2">
    <location>
        <begin position="256"/>
        <end position="282"/>
    </location>
</feature>
<dbReference type="PROSITE" id="PS00061">
    <property type="entry name" value="ADH_SHORT"/>
    <property type="match status" value="1"/>
</dbReference>
<dbReference type="PANTHER" id="PTHR42760">
    <property type="entry name" value="SHORT-CHAIN DEHYDROGENASES/REDUCTASES FAMILY MEMBER"/>
    <property type="match status" value="1"/>
</dbReference>
<keyword evidence="4" id="KW-1185">Reference proteome</keyword>
<proteinExistence type="inferred from homology"/>
<protein>
    <submittedName>
        <fullName evidence="3">Glucose 1-dehydrogenase</fullName>
    </submittedName>
</protein>
<dbReference type="FunFam" id="3.40.50.720:FF:000084">
    <property type="entry name" value="Short-chain dehydrogenase reductase"/>
    <property type="match status" value="1"/>
</dbReference>
<evidence type="ECO:0000313" key="4">
    <source>
        <dbReference type="Proteomes" id="UP000295525"/>
    </source>
</evidence>
<dbReference type="InterPro" id="IPR036291">
    <property type="entry name" value="NAD(P)-bd_dom_sf"/>
</dbReference>
<dbReference type="PANTHER" id="PTHR42760:SF40">
    <property type="entry name" value="3-OXOACYL-[ACYL-CARRIER-PROTEIN] REDUCTASE, CHLOROPLASTIC"/>
    <property type="match status" value="1"/>
</dbReference>
<dbReference type="RefSeq" id="WP_132582670.1">
    <property type="nucleotide sequence ID" value="NZ_SMAJ01000007.1"/>
</dbReference>
<dbReference type="PRINTS" id="PR00080">
    <property type="entry name" value="SDRFAMILY"/>
</dbReference>
<reference evidence="3 4" key="1">
    <citation type="submission" date="2019-03" db="EMBL/GenBank/DDBJ databases">
        <title>Genomic Encyclopedia of Type Strains, Phase IV (KMG-IV): sequencing the most valuable type-strain genomes for metagenomic binning, comparative biology and taxonomic classification.</title>
        <authorList>
            <person name="Goeker M."/>
        </authorList>
    </citation>
    <scope>NUCLEOTIDE SEQUENCE [LARGE SCALE GENOMIC DNA]</scope>
    <source>
        <strain evidence="3 4">DSM 24591</strain>
    </source>
</reference>
<dbReference type="GO" id="GO:0016616">
    <property type="term" value="F:oxidoreductase activity, acting on the CH-OH group of donors, NAD or NADP as acceptor"/>
    <property type="evidence" value="ECO:0007669"/>
    <property type="project" value="TreeGrafter"/>
</dbReference>
<dbReference type="Pfam" id="PF13561">
    <property type="entry name" value="adh_short_C2"/>
    <property type="match status" value="1"/>
</dbReference>
<organism evidence="3 4">
    <name type="scientific">Paralcaligenes ureilyticus</name>
    <dbReference type="NCBI Taxonomy" id="627131"/>
    <lineage>
        <taxon>Bacteria</taxon>
        <taxon>Pseudomonadati</taxon>
        <taxon>Pseudomonadota</taxon>
        <taxon>Betaproteobacteria</taxon>
        <taxon>Burkholderiales</taxon>
        <taxon>Alcaligenaceae</taxon>
        <taxon>Paralcaligenes</taxon>
    </lineage>
</organism>
<comment type="caution">
    <text evidence="3">The sequence shown here is derived from an EMBL/GenBank/DDBJ whole genome shotgun (WGS) entry which is preliminary data.</text>
</comment>